<dbReference type="Proteomes" id="UP000236569">
    <property type="component" value="Unassembled WGS sequence"/>
</dbReference>
<comment type="similarity">
    <text evidence="2">Belongs to the FUN14 family.</text>
</comment>
<dbReference type="Pfam" id="PF04930">
    <property type="entry name" value="FUN14"/>
    <property type="match status" value="1"/>
</dbReference>
<reference evidence="8" key="1">
    <citation type="submission" date="2018-01" db="EMBL/GenBank/DDBJ databases">
        <title>Draft Genome Sequence of the Radioresistant Bacterium Deinococcus aerius TR0125, Isolated from the Higher Atmosphere above Japan.</title>
        <authorList>
            <person name="Satoh K."/>
            <person name="Arai H."/>
            <person name="Sanzen T."/>
            <person name="Kawaguchi Y."/>
            <person name="Hayashi H."/>
            <person name="Yokobori S."/>
            <person name="Yamagishi A."/>
            <person name="Oono Y."/>
            <person name="Narumi I."/>
        </authorList>
    </citation>
    <scope>NUCLEOTIDE SEQUENCE [LARGE SCALE GENOMIC DNA]</scope>
    <source>
        <strain evidence="8">TR0125</strain>
    </source>
</reference>
<evidence type="ECO:0000256" key="1">
    <source>
        <dbReference type="ARBA" id="ARBA00004370"/>
    </source>
</evidence>
<sequence length="118" mass="12257">MLPPLPDALSTSPIADALRPLLPDLSVGAVLGFATGFALKKIGRLALLALGLLFITVQVLAYFDLLTVNWPRVQALADPLLRQGGEVGGAWVGQVLTANLPFVGAFTAGLLVGLRARG</sequence>
<feature type="transmembrane region" description="Helical" evidence="6">
    <location>
        <begin position="90"/>
        <end position="114"/>
    </location>
</feature>
<dbReference type="InterPro" id="IPR007014">
    <property type="entry name" value="FUN14"/>
</dbReference>
<evidence type="ECO:0000256" key="2">
    <source>
        <dbReference type="ARBA" id="ARBA00009160"/>
    </source>
</evidence>
<organism evidence="7 8">
    <name type="scientific">Deinococcus aerius</name>
    <dbReference type="NCBI Taxonomy" id="200253"/>
    <lineage>
        <taxon>Bacteria</taxon>
        <taxon>Thermotogati</taxon>
        <taxon>Deinococcota</taxon>
        <taxon>Deinococci</taxon>
        <taxon>Deinococcales</taxon>
        <taxon>Deinococcaceae</taxon>
        <taxon>Deinococcus</taxon>
    </lineage>
</organism>
<evidence type="ECO:0000313" key="7">
    <source>
        <dbReference type="EMBL" id="GBF07365.1"/>
    </source>
</evidence>
<keyword evidence="4 6" id="KW-1133">Transmembrane helix</keyword>
<dbReference type="GO" id="GO:0016020">
    <property type="term" value="C:membrane"/>
    <property type="evidence" value="ECO:0007669"/>
    <property type="project" value="UniProtKB-SubCell"/>
</dbReference>
<comment type="caution">
    <text evidence="7">The sequence shown here is derived from an EMBL/GenBank/DDBJ whole genome shotgun (WGS) entry which is preliminary data.</text>
</comment>
<gene>
    <name evidence="7" type="ORF">DAERI_140026</name>
</gene>
<keyword evidence="3 6" id="KW-0812">Transmembrane</keyword>
<keyword evidence="8" id="KW-1185">Reference proteome</keyword>
<evidence type="ECO:0000256" key="4">
    <source>
        <dbReference type="ARBA" id="ARBA00022989"/>
    </source>
</evidence>
<dbReference type="EMBL" id="BFAG01000014">
    <property type="protein sequence ID" value="GBF07365.1"/>
    <property type="molecule type" value="Genomic_DNA"/>
</dbReference>
<dbReference type="OrthoDB" id="72791at2"/>
<accession>A0A2I9E191</accession>
<dbReference type="AlphaFoldDB" id="A0A2I9E191"/>
<dbReference type="PANTHER" id="PTHR21346">
    <property type="entry name" value="FUN14 DOMAIN CONTAINING"/>
    <property type="match status" value="1"/>
</dbReference>
<evidence type="ECO:0000256" key="5">
    <source>
        <dbReference type="ARBA" id="ARBA00023136"/>
    </source>
</evidence>
<comment type="subcellular location">
    <subcellularLocation>
        <location evidence="1">Membrane</location>
    </subcellularLocation>
</comment>
<name>A0A2I9E191_9DEIO</name>
<dbReference type="RefSeq" id="WP_103130687.1">
    <property type="nucleotide sequence ID" value="NZ_BFAG01000014.1"/>
</dbReference>
<keyword evidence="5 6" id="KW-0472">Membrane</keyword>
<feature type="transmembrane region" description="Helical" evidence="6">
    <location>
        <begin position="20"/>
        <end position="39"/>
    </location>
</feature>
<evidence type="ECO:0000313" key="8">
    <source>
        <dbReference type="Proteomes" id="UP000236569"/>
    </source>
</evidence>
<evidence type="ECO:0000256" key="3">
    <source>
        <dbReference type="ARBA" id="ARBA00022692"/>
    </source>
</evidence>
<proteinExistence type="inferred from homology"/>
<dbReference type="PANTHER" id="PTHR21346:SF10">
    <property type="entry name" value="TRANSMEMBRANE PROTEIN"/>
    <property type="match status" value="1"/>
</dbReference>
<feature type="transmembrane region" description="Helical" evidence="6">
    <location>
        <begin position="46"/>
        <end position="70"/>
    </location>
</feature>
<protein>
    <submittedName>
        <fullName evidence="7">FUN14 domain protein</fullName>
    </submittedName>
</protein>
<evidence type="ECO:0000256" key="6">
    <source>
        <dbReference type="SAM" id="Phobius"/>
    </source>
</evidence>